<dbReference type="GeneID" id="19462451"/>
<protein>
    <submittedName>
        <fullName evidence="1">Uncharacterized protein</fullName>
    </submittedName>
</protein>
<gene>
    <name evidence="1" type="ORF">GLAREA_03396</name>
</gene>
<dbReference type="EMBL" id="KE145363">
    <property type="protein sequence ID" value="EPE30429.1"/>
    <property type="molecule type" value="Genomic_DNA"/>
</dbReference>
<keyword evidence="2" id="KW-1185">Reference proteome</keyword>
<dbReference type="Proteomes" id="UP000016922">
    <property type="component" value="Unassembled WGS sequence"/>
</dbReference>
<proteinExistence type="predicted"/>
<organism evidence="1 2">
    <name type="scientific">Glarea lozoyensis (strain ATCC 20868 / MF5171)</name>
    <dbReference type="NCBI Taxonomy" id="1116229"/>
    <lineage>
        <taxon>Eukaryota</taxon>
        <taxon>Fungi</taxon>
        <taxon>Dikarya</taxon>
        <taxon>Ascomycota</taxon>
        <taxon>Pezizomycotina</taxon>
        <taxon>Leotiomycetes</taxon>
        <taxon>Helotiales</taxon>
        <taxon>Helotiaceae</taxon>
        <taxon>Glarea</taxon>
    </lineage>
</organism>
<evidence type="ECO:0000313" key="1">
    <source>
        <dbReference type="EMBL" id="EPE30429.1"/>
    </source>
</evidence>
<dbReference type="KEGG" id="glz:GLAREA_03396"/>
<dbReference type="AlphaFoldDB" id="S3CZV2"/>
<dbReference type="HOGENOM" id="CLU_976760_0_0_1"/>
<evidence type="ECO:0000313" key="2">
    <source>
        <dbReference type="Proteomes" id="UP000016922"/>
    </source>
</evidence>
<name>S3CZV2_GLAL2</name>
<accession>S3CZV2</accession>
<dbReference type="RefSeq" id="XP_008081840.1">
    <property type="nucleotide sequence ID" value="XM_008083649.1"/>
</dbReference>
<reference evidence="1 2" key="1">
    <citation type="journal article" date="2013" name="BMC Genomics">
        <title>Genomics-driven discovery of the pneumocandin biosynthetic gene cluster in the fungus Glarea lozoyensis.</title>
        <authorList>
            <person name="Chen L."/>
            <person name="Yue Q."/>
            <person name="Zhang X."/>
            <person name="Xiang M."/>
            <person name="Wang C."/>
            <person name="Li S."/>
            <person name="Che Y."/>
            <person name="Ortiz-Lopez F.J."/>
            <person name="Bills G.F."/>
            <person name="Liu X."/>
            <person name="An Z."/>
        </authorList>
    </citation>
    <scope>NUCLEOTIDE SEQUENCE [LARGE SCALE GENOMIC DNA]</scope>
    <source>
        <strain evidence="2">ATCC 20868 / MF5171</strain>
    </source>
</reference>
<sequence length="285" mass="32402">MIAVGTHHTIRASFKKYTFDGRILPKSFGLGKHSPDQCILPTQVHSTTFCLAIQTFSAHLPKTRRCASCKKPNFESATIFEFRASLSSDVEMYHAAILLTPKVLQCWKVLVQAANTDEAITSLKVCIESITDSDVRSLKTNVINSREPHLTALRTRFGNYGDLCDSDVGLSVALSSGRHYDEKLAEITFWEKQHQRMYFGPRSPRDERATAMQEYSRACSWRTHAERLALLSQIKNQQQQESQAQAQRESNPRRRLDILAIADRWRETRRLGGTIETLQAMNEAE</sequence>